<protein>
    <submittedName>
        <fullName evidence="4">Ankyrin repeat-containing domain protein</fullName>
    </submittedName>
</protein>
<dbReference type="Pfam" id="PF12796">
    <property type="entry name" value="Ank_2"/>
    <property type="match status" value="2"/>
</dbReference>
<sequence length="446" mass="49446">MAELQTISAILGIVKNTWHVLEFAQSAFHARSDARHLWKRTTDLYLLIEKIDLAMKGSDGEIVDKEILTIVQNTLTASTRTIDELARRCLNLGDKDDLTAISRITRPISFTLSAKSIQKFEYQLQTHIVSMQIAFVLIDRGEKQHLTRMVTEVLHRLDSTINSNGPLPATSSIPIEDLVAGIETPEEEIAVGITTLSVPPISLGPEDELDFGCPIRLLTSEETNAWRDISNQSLNMPVTKRRMKRSLSSVALINLVKQDFKSEVQAMLNDGVDVNGTDKHGHTALYAAVKHDRLAISTILLSHGADIIACPPHTPLLLAMQTNRADFVKLFLESQPNIDLDDVDAAGWTLLHHAVHYALSAALSSLLELTRMRHLKLNLNAQCNLSWTPLMHLAERAHVPYNLHLATQLLENGADVDEPDDNGYTALYYAVTSGAATTHRIKFVAL</sequence>
<keyword evidence="2 3" id="KW-0040">ANK repeat</keyword>
<dbReference type="PANTHER" id="PTHR24171">
    <property type="entry name" value="ANKYRIN REPEAT DOMAIN-CONTAINING PROTEIN 39-RELATED"/>
    <property type="match status" value="1"/>
</dbReference>
<dbReference type="SUPFAM" id="SSF48403">
    <property type="entry name" value="Ankyrin repeat"/>
    <property type="match status" value="1"/>
</dbReference>
<evidence type="ECO:0000256" key="2">
    <source>
        <dbReference type="ARBA" id="ARBA00023043"/>
    </source>
</evidence>
<dbReference type="SMART" id="SM00248">
    <property type="entry name" value="ANK"/>
    <property type="match status" value="4"/>
</dbReference>
<evidence type="ECO:0000256" key="1">
    <source>
        <dbReference type="ARBA" id="ARBA00022737"/>
    </source>
</evidence>
<organism evidence="4 5">
    <name type="scientific">Paraphoma chrysanthemicola</name>
    <dbReference type="NCBI Taxonomy" id="798071"/>
    <lineage>
        <taxon>Eukaryota</taxon>
        <taxon>Fungi</taxon>
        <taxon>Dikarya</taxon>
        <taxon>Ascomycota</taxon>
        <taxon>Pezizomycotina</taxon>
        <taxon>Dothideomycetes</taxon>
        <taxon>Pleosporomycetidae</taxon>
        <taxon>Pleosporales</taxon>
        <taxon>Pleosporineae</taxon>
        <taxon>Phaeosphaeriaceae</taxon>
        <taxon>Paraphoma</taxon>
    </lineage>
</organism>
<gene>
    <name evidence="4" type="ORF">FB567DRAFT_624138</name>
</gene>
<dbReference type="EMBL" id="JAGMVJ010000001">
    <property type="protein sequence ID" value="KAH7095947.1"/>
    <property type="molecule type" value="Genomic_DNA"/>
</dbReference>
<feature type="repeat" description="ANK" evidence="3">
    <location>
        <begin position="385"/>
        <end position="421"/>
    </location>
</feature>
<comment type="caution">
    <text evidence="4">The sequence shown here is derived from an EMBL/GenBank/DDBJ whole genome shotgun (WGS) entry which is preliminary data.</text>
</comment>
<keyword evidence="1" id="KW-0677">Repeat</keyword>
<dbReference type="OrthoDB" id="539213at2759"/>
<dbReference type="Proteomes" id="UP000813461">
    <property type="component" value="Unassembled WGS sequence"/>
</dbReference>
<accession>A0A8K0W521</accession>
<proteinExistence type="predicted"/>
<evidence type="ECO:0000313" key="5">
    <source>
        <dbReference type="Proteomes" id="UP000813461"/>
    </source>
</evidence>
<reference evidence="4" key="1">
    <citation type="journal article" date="2021" name="Nat. Commun.">
        <title>Genetic determinants of endophytism in the Arabidopsis root mycobiome.</title>
        <authorList>
            <person name="Mesny F."/>
            <person name="Miyauchi S."/>
            <person name="Thiergart T."/>
            <person name="Pickel B."/>
            <person name="Atanasova L."/>
            <person name="Karlsson M."/>
            <person name="Huettel B."/>
            <person name="Barry K.W."/>
            <person name="Haridas S."/>
            <person name="Chen C."/>
            <person name="Bauer D."/>
            <person name="Andreopoulos W."/>
            <person name="Pangilinan J."/>
            <person name="LaButti K."/>
            <person name="Riley R."/>
            <person name="Lipzen A."/>
            <person name="Clum A."/>
            <person name="Drula E."/>
            <person name="Henrissat B."/>
            <person name="Kohler A."/>
            <person name="Grigoriev I.V."/>
            <person name="Martin F.M."/>
            <person name="Hacquard S."/>
        </authorList>
    </citation>
    <scope>NUCLEOTIDE SEQUENCE</scope>
    <source>
        <strain evidence="4">MPI-SDFR-AT-0120</strain>
    </source>
</reference>
<dbReference type="AlphaFoldDB" id="A0A8K0W521"/>
<evidence type="ECO:0000313" key="4">
    <source>
        <dbReference type="EMBL" id="KAH7095947.1"/>
    </source>
</evidence>
<evidence type="ECO:0000256" key="3">
    <source>
        <dbReference type="PROSITE-ProRule" id="PRU00023"/>
    </source>
</evidence>
<dbReference type="PROSITE" id="PS50088">
    <property type="entry name" value="ANK_REPEAT"/>
    <property type="match status" value="2"/>
</dbReference>
<dbReference type="Gene3D" id="1.25.40.20">
    <property type="entry name" value="Ankyrin repeat-containing domain"/>
    <property type="match status" value="2"/>
</dbReference>
<dbReference type="InterPro" id="IPR036770">
    <property type="entry name" value="Ankyrin_rpt-contain_sf"/>
</dbReference>
<name>A0A8K0W521_9PLEO</name>
<keyword evidence="5" id="KW-1185">Reference proteome</keyword>
<feature type="repeat" description="ANK" evidence="3">
    <location>
        <begin position="280"/>
        <end position="307"/>
    </location>
</feature>
<dbReference type="InterPro" id="IPR002110">
    <property type="entry name" value="Ankyrin_rpt"/>
</dbReference>
<dbReference type="PROSITE" id="PS50297">
    <property type="entry name" value="ANK_REP_REGION"/>
    <property type="match status" value="1"/>
</dbReference>